<sequence length="276" mass="31404">MSDIERGSGPDPRELALVSSVELGNKSKEGLEAREEILKPSPEEQIEQIEERIESREQRIEHVVESIGTTKAELTALRENLGLPPLEETPPSIFSDERSLEDLQAEHEALEKQKEELVNQQEKQKLIEEEKAKILQERLDELFKQFEGLSAVDLGSLLNTGKMSNEQSMESKSMGLLDPEMAKSLLQAFKEGVKLLPEILKTIPDLLKKFNEDLTKEAKERVEKKLEEEKRSSEEEQKRQENPEPSEESEEARVELNQSEQAGDFVEDGKVETPTE</sequence>
<feature type="coiled-coil region" evidence="1">
    <location>
        <begin position="93"/>
        <end position="145"/>
    </location>
</feature>
<evidence type="ECO:0000256" key="1">
    <source>
        <dbReference type="SAM" id="Coils"/>
    </source>
</evidence>
<comment type="caution">
    <text evidence="3">The sequence shown here is derived from an EMBL/GenBank/DDBJ whole genome shotgun (WGS) entry which is preliminary data.</text>
</comment>
<dbReference type="EMBL" id="LBWG01000016">
    <property type="protein sequence ID" value="KKR03939.1"/>
    <property type="molecule type" value="Genomic_DNA"/>
</dbReference>
<feature type="region of interest" description="Disordered" evidence="2">
    <location>
        <begin position="219"/>
        <end position="276"/>
    </location>
</feature>
<feature type="compositionally biased region" description="Basic and acidic residues" evidence="2">
    <location>
        <begin position="267"/>
        <end position="276"/>
    </location>
</feature>
<protein>
    <submittedName>
        <fullName evidence="3">Uncharacterized protein</fullName>
    </submittedName>
</protein>
<evidence type="ECO:0000313" key="4">
    <source>
        <dbReference type="Proteomes" id="UP000033935"/>
    </source>
</evidence>
<proteinExistence type="predicted"/>
<evidence type="ECO:0000313" key="3">
    <source>
        <dbReference type="EMBL" id="KKR03939.1"/>
    </source>
</evidence>
<accession>A0A0G0MIQ6</accession>
<reference evidence="3 4" key="1">
    <citation type="journal article" date="2015" name="Nature">
        <title>rRNA introns, odd ribosomes, and small enigmatic genomes across a large radiation of phyla.</title>
        <authorList>
            <person name="Brown C.T."/>
            <person name="Hug L.A."/>
            <person name="Thomas B.C."/>
            <person name="Sharon I."/>
            <person name="Castelle C.J."/>
            <person name="Singh A."/>
            <person name="Wilkins M.J."/>
            <person name="Williams K.H."/>
            <person name="Banfield J.F."/>
        </authorList>
    </citation>
    <scope>NUCLEOTIDE SEQUENCE [LARGE SCALE GENOMIC DNA]</scope>
</reference>
<organism evidence="3 4">
    <name type="scientific">Candidatus Uhrbacteria bacterium GW2011_GWF2_39_13</name>
    <dbReference type="NCBI Taxonomy" id="1618995"/>
    <lineage>
        <taxon>Bacteria</taxon>
        <taxon>Candidatus Uhriibacteriota</taxon>
    </lineage>
</organism>
<gene>
    <name evidence="3" type="ORF">UT30_C0016G0010</name>
</gene>
<name>A0A0G0MIQ6_9BACT</name>
<dbReference type="AlphaFoldDB" id="A0A0G0MIQ6"/>
<evidence type="ECO:0000256" key="2">
    <source>
        <dbReference type="SAM" id="MobiDB-lite"/>
    </source>
</evidence>
<dbReference type="Proteomes" id="UP000033935">
    <property type="component" value="Unassembled WGS sequence"/>
</dbReference>
<keyword evidence="1" id="KW-0175">Coiled coil</keyword>
<feature type="compositionally biased region" description="Basic and acidic residues" evidence="2">
    <location>
        <begin position="219"/>
        <end position="242"/>
    </location>
</feature>